<dbReference type="Proteomes" id="UP000708208">
    <property type="component" value="Unassembled WGS sequence"/>
</dbReference>
<evidence type="ECO:0000313" key="3">
    <source>
        <dbReference type="Proteomes" id="UP000708208"/>
    </source>
</evidence>
<organism evidence="2 3">
    <name type="scientific">Allacma fusca</name>
    <dbReference type="NCBI Taxonomy" id="39272"/>
    <lineage>
        <taxon>Eukaryota</taxon>
        <taxon>Metazoa</taxon>
        <taxon>Ecdysozoa</taxon>
        <taxon>Arthropoda</taxon>
        <taxon>Hexapoda</taxon>
        <taxon>Collembola</taxon>
        <taxon>Symphypleona</taxon>
        <taxon>Sminthuridae</taxon>
        <taxon>Allacma</taxon>
    </lineage>
</organism>
<sequence length="142" mass="16338">METSVSPLFMKIENNKHPQKKKHTPSPVGAVLEDEDEEEEELLKLYDQEKKQSHNKNKKKMLRRRSSLSAEIEGSFDSSKVSGKIHTVPIKVLKRAFFFVAAENSTTKMSPYWWLDDGHLENTFDLILGTERSCTFSLMSFA</sequence>
<keyword evidence="3" id="KW-1185">Reference proteome</keyword>
<feature type="compositionally biased region" description="Basic residues" evidence="1">
    <location>
        <begin position="53"/>
        <end position="66"/>
    </location>
</feature>
<comment type="caution">
    <text evidence="2">The sequence shown here is derived from an EMBL/GenBank/DDBJ whole genome shotgun (WGS) entry which is preliminary data.</text>
</comment>
<feature type="region of interest" description="Disordered" evidence="1">
    <location>
        <begin position="48"/>
        <end position="80"/>
    </location>
</feature>
<reference evidence="2" key="1">
    <citation type="submission" date="2021-06" db="EMBL/GenBank/DDBJ databases">
        <authorList>
            <person name="Hodson N. C."/>
            <person name="Mongue J. A."/>
            <person name="Jaron S. K."/>
        </authorList>
    </citation>
    <scope>NUCLEOTIDE SEQUENCE</scope>
</reference>
<feature type="region of interest" description="Disordered" evidence="1">
    <location>
        <begin position="1"/>
        <end position="35"/>
    </location>
</feature>
<protein>
    <submittedName>
        <fullName evidence="2">Uncharacterized protein</fullName>
    </submittedName>
</protein>
<dbReference type="AlphaFoldDB" id="A0A8J2NKV2"/>
<proteinExistence type="predicted"/>
<gene>
    <name evidence="2" type="ORF">AFUS01_LOCUS6251</name>
</gene>
<accession>A0A8J2NKV2</accession>
<evidence type="ECO:0000313" key="2">
    <source>
        <dbReference type="EMBL" id="CAG7716761.1"/>
    </source>
</evidence>
<name>A0A8J2NKV2_9HEXA</name>
<dbReference type="EMBL" id="CAJVCH010041053">
    <property type="protein sequence ID" value="CAG7716761.1"/>
    <property type="molecule type" value="Genomic_DNA"/>
</dbReference>
<evidence type="ECO:0000256" key="1">
    <source>
        <dbReference type="SAM" id="MobiDB-lite"/>
    </source>
</evidence>